<evidence type="ECO:0000313" key="7">
    <source>
        <dbReference type="EMBL" id="NLD31649.1"/>
    </source>
</evidence>
<dbReference type="GO" id="GO:0009307">
    <property type="term" value="P:DNA restriction-modification system"/>
    <property type="evidence" value="ECO:0007669"/>
    <property type="project" value="UniProtKB-KW"/>
</dbReference>
<protein>
    <submittedName>
        <fullName evidence="7">Site-specific DNA-methyltransferase</fullName>
    </submittedName>
</protein>
<dbReference type="AlphaFoldDB" id="A0A847D4D1"/>
<dbReference type="GO" id="GO:0003677">
    <property type="term" value="F:DNA binding"/>
    <property type="evidence" value="ECO:0007669"/>
    <property type="project" value="InterPro"/>
</dbReference>
<evidence type="ECO:0000256" key="3">
    <source>
        <dbReference type="ARBA" id="ARBA00022679"/>
    </source>
</evidence>
<accession>A0A847D4D1</accession>
<proteinExistence type="inferred from homology"/>
<dbReference type="InterPro" id="IPR002052">
    <property type="entry name" value="DNA_methylase_N6_adenine_CS"/>
</dbReference>
<feature type="non-terminal residue" evidence="7">
    <location>
        <position position="534"/>
    </location>
</feature>
<dbReference type="Proteomes" id="UP000589373">
    <property type="component" value="Unassembled WGS sequence"/>
</dbReference>
<dbReference type="PRINTS" id="PR00506">
    <property type="entry name" value="D21N6MTFRASE"/>
</dbReference>
<evidence type="ECO:0000256" key="5">
    <source>
        <dbReference type="ARBA" id="ARBA00022747"/>
    </source>
</evidence>
<dbReference type="SUPFAM" id="SSF53335">
    <property type="entry name" value="S-adenosyl-L-methionine-dependent methyltransferases"/>
    <property type="match status" value="1"/>
</dbReference>
<keyword evidence="4" id="KW-0949">S-adenosyl-L-methionine</keyword>
<dbReference type="GO" id="GO:0032259">
    <property type="term" value="P:methylation"/>
    <property type="evidence" value="ECO:0007669"/>
    <property type="project" value="UniProtKB-KW"/>
</dbReference>
<evidence type="ECO:0000256" key="2">
    <source>
        <dbReference type="ARBA" id="ARBA00022603"/>
    </source>
</evidence>
<sequence length="534" mass="60232">MSKQKKFGLVFEEHIPECTPLYGIEIKHGSTVSKKAGVINDVYRVIKITGDEAACVRLASGEKETIALSELVPVAKFGEPIYPTLQPIDRVENAPDDGLWHILIEADNYHALQLLEYLYPKQVDCIYIDPPYNTGARDWKYNNDYVDSSDSYRHSKWLSMMQKRLKIAKRILNPNNSVLIVTIDEKEYLHLGCLLEEMFPEANIQMVTDVTNPKGVSRGSLFSRAEEYIYFVFVGSASINLGSTDMLRSNEQKSSDVRWASLQRSGSNSRRFERPNLFYPIFFDKETDKFVTVGETMSLNEDRKKVVVPDGLRVAFPLGRNDDERTWQLQQETFMSLFEKGYVKFGNWQSNEKRTISYLSSGLIKQIENGELHIKSYSEDGTVVLDGDSKAKPLSVWNKSSHSASDQGSSLISNILSGKRFTFPKSLYATHDALWFFVADKPNALVVDFFAGSGTTLHAVNLLNAEDGGHRRCIMVTNNEVSSDEAKTLTAKGYQPGDSEWEKLGIARYVTWPRTVCSIEGHDVTGAPLKGDYL</sequence>
<dbReference type="InterPro" id="IPR002941">
    <property type="entry name" value="DNA_methylase_N4/N6"/>
</dbReference>
<gene>
    <name evidence="7" type="ORF">GX662_05240</name>
</gene>
<feature type="domain" description="DNA methylase N-4/N-6" evidence="6">
    <location>
        <begin position="123"/>
        <end position="466"/>
    </location>
</feature>
<name>A0A847D4D1_9LACT</name>
<dbReference type="InterPro" id="IPR029063">
    <property type="entry name" value="SAM-dependent_MTases_sf"/>
</dbReference>
<evidence type="ECO:0000259" key="6">
    <source>
        <dbReference type="Pfam" id="PF01555"/>
    </source>
</evidence>
<organism evidence="7 8">
    <name type="scientific">Trichococcus flocculiformis</name>
    <dbReference type="NCBI Taxonomy" id="82803"/>
    <lineage>
        <taxon>Bacteria</taxon>
        <taxon>Bacillati</taxon>
        <taxon>Bacillota</taxon>
        <taxon>Bacilli</taxon>
        <taxon>Lactobacillales</taxon>
        <taxon>Carnobacteriaceae</taxon>
        <taxon>Trichococcus</taxon>
    </lineage>
</organism>
<dbReference type="PROSITE" id="PS00092">
    <property type="entry name" value="N6_MTASE"/>
    <property type="match status" value="1"/>
</dbReference>
<keyword evidence="2 7" id="KW-0489">Methyltransferase</keyword>
<comment type="similarity">
    <text evidence="1">Belongs to the N(4)/N(6)-methyltransferase family.</text>
</comment>
<keyword evidence="3 7" id="KW-0808">Transferase</keyword>
<comment type="caution">
    <text evidence="7">The sequence shown here is derived from an EMBL/GenBank/DDBJ whole genome shotgun (WGS) entry which is preliminary data.</text>
</comment>
<dbReference type="RefSeq" id="WP_276645329.1">
    <property type="nucleotide sequence ID" value="NZ_JAAZCD010000122.1"/>
</dbReference>
<dbReference type="InterPro" id="IPR002295">
    <property type="entry name" value="N4/N6-MTase_EcoPI_Mod-like"/>
</dbReference>
<dbReference type="Pfam" id="PF01555">
    <property type="entry name" value="N6_N4_Mtase"/>
    <property type="match status" value="1"/>
</dbReference>
<evidence type="ECO:0000256" key="1">
    <source>
        <dbReference type="ARBA" id="ARBA00006594"/>
    </source>
</evidence>
<keyword evidence="5" id="KW-0680">Restriction system</keyword>
<dbReference type="EMBL" id="JAAZCD010000122">
    <property type="protein sequence ID" value="NLD31649.1"/>
    <property type="molecule type" value="Genomic_DNA"/>
</dbReference>
<reference evidence="7 8" key="1">
    <citation type="journal article" date="2020" name="Biotechnol. Biofuels">
        <title>New insights from the biogas microbiome by comprehensive genome-resolved metagenomics of nearly 1600 species originating from multiple anaerobic digesters.</title>
        <authorList>
            <person name="Campanaro S."/>
            <person name="Treu L."/>
            <person name="Rodriguez-R L.M."/>
            <person name="Kovalovszki A."/>
            <person name="Ziels R.M."/>
            <person name="Maus I."/>
            <person name="Zhu X."/>
            <person name="Kougias P.G."/>
            <person name="Basile A."/>
            <person name="Luo G."/>
            <person name="Schluter A."/>
            <person name="Konstantinidis K.T."/>
            <person name="Angelidaki I."/>
        </authorList>
    </citation>
    <scope>NUCLEOTIDE SEQUENCE [LARGE SCALE GENOMIC DNA]</scope>
    <source>
        <strain evidence="7">AS07pgkLD_105</strain>
    </source>
</reference>
<evidence type="ECO:0000313" key="8">
    <source>
        <dbReference type="Proteomes" id="UP000589373"/>
    </source>
</evidence>
<dbReference type="Gene3D" id="3.40.50.150">
    <property type="entry name" value="Vaccinia Virus protein VP39"/>
    <property type="match status" value="1"/>
</dbReference>
<dbReference type="GO" id="GO:0008170">
    <property type="term" value="F:N-methyltransferase activity"/>
    <property type="evidence" value="ECO:0007669"/>
    <property type="project" value="InterPro"/>
</dbReference>
<evidence type="ECO:0000256" key="4">
    <source>
        <dbReference type="ARBA" id="ARBA00022691"/>
    </source>
</evidence>